<evidence type="ECO:0000313" key="6">
    <source>
        <dbReference type="Proteomes" id="UP001141806"/>
    </source>
</evidence>
<evidence type="ECO:0000256" key="4">
    <source>
        <dbReference type="SAM" id="SignalP"/>
    </source>
</evidence>
<keyword evidence="6" id="KW-1185">Reference proteome</keyword>
<name>A0A9Q0K2X9_9MAGN</name>
<gene>
    <name evidence="5" type="ORF">NE237_026649</name>
</gene>
<keyword evidence="3" id="KW-0472">Membrane</keyword>
<dbReference type="PANTHER" id="PTHR34360">
    <property type="entry name" value="OS08G0519400 PROTEIN"/>
    <property type="match status" value="1"/>
</dbReference>
<dbReference type="PANTHER" id="PTHR34360:SF1">
    <property type="entry name" value="OS08G0519400 PROTEIN"/>
    <property type="match status" value="1"/>
</dbReference>
<dbReference type="AlphaFoldDB" id="A0A9Q0K2X9"/>
<evidence type="ECO:0000256" key="2">
    <source>
        <dbReference type="SAM" id="MobiDB-lite"/>
    </source>
</evidence>
<organism evidence="5 6">
    <name type="scientific">Protea cynaroides</name>
    <dbReference type="NCBI Taxonomy" id="273540"/>
    <lineage>
        <taxon>Eukaryota</taxon>
        <taxon>Viridiplantae</taxon>
        <taxon>Streptophyta</taxon>
        <taxon>Embryophyta</taxon>
        <taxon>Tracheophyta</taxon>
        <taxon>Spermatophyta</taxon>
        <taxon>Magnoliopsida</taxon>
        <taxon>Proteales</taxon>
        <taxon>Proteaceae</taxon>
        <taxon>Protea</taxon>
    </lineage>
</organism>
<keyword evidence="4" id="KW-0732">Signal</keyword>
<feature type="coiled-coil region" evidence="1">
    <location>
        <begin position="108"/>
        <end position="198"/>
    </location>
</feature>
<dbReference type="Proteomes" id="UP001141806">
    <property type="component" value="Unassembled WGS sequence"/>
</dbReference>
<evidence type="ECO:0000256" key="3">
    <source>
        <dbReference type="SAM" id="Phobius"/>
    </source>
</evidence>
<dbReference type="OrthoDB" id="2017695at2759"/>
<feature type="chain" id="PRO_5040224397" evidence="4">
    <location>
        <begin position="23"/>
        <end position="457"/>
    </location>
</feature>
<keyword evidence="1" id="KW-0175">Coiled coil</keyword>
<protein>
    <submittedName>
        <fullName evidence="5">Uncharacterized protein</fullName>
    </submittedName>
</protein>
<reference evidence="5" key="1">
    <citation type="journal article" date="2023" name="Plant J.">
        <title>The genome of the king protea, Protea cynaroides.</title>
        <authorList>
            <person name="Chang J."/>
            <person name="Duong T.A."/>
            <person name="Schoeman C."/>
            <person name="Ma X."/>
            <person name="Roodt D."/>
            <person name="Barker N."/>
            <person name="Li Z."/>
            <person name="Van de Peer Y."/>
            <person name="Mizrachi E."/>
        </authorList>
    </citation>
    <scope>NUCLEOTIDE SEQUENCE</scope>
    <source>
        <tissue evidence="5">Young leaves</tissue>
    </source>
</reference>
<keyword evidence="3" id="KW-0812">Transmembrane</keyword>
<evidence type="ECO:0000256" key="1">
    <source>
        <dbReference type="SAM" id="Coils"/>
    </source>
</evidence>
<feature type="signal peptide" evidence="4">
    <location>
        <begin position="1"/>
        <end position="22"/>
    </location>
</feature>
<feature type="transmembrane region" description="Helical" evidence="3">
    <location>
        <begin position="391"/>
        <end position="411"/>
    </location>
</feature>
<sequence>MAHSKLLVLSIFLALIFTKTTADAEVHNENIASEVSDSSLKIELEQFKSKISVLESDIGEKTQQLNRKDESMGQMEKTIQEKSDSIVLLESEIVLLQKKGTVEAEEQMGKVHARAGELANQVEKLKRELEVQNRNKKALEARRSEAEKKIDVLNMKLENLQKINDEQKIRIRKTEHALQAAEEEMMKAKLVVNSMNEELMEVHGAWLPPRLAAHLVYFQSIAAEHWNKHGKPAMDIVVKKALEKKCQAHKWAEPHIETVVTRWIPTLKERWLIITAYLEPYSQLVTKRSIELYETSKSAIAPYVVKVQEFTDPFFQDAKKFTKPYIEQVAIAAKPHVDRARVALKPYTKKAVHSCDKFLQSASTYHHQVQDSVRETLKKHELTSPFATNELVWFAASALLALPVILLIRLFSATFCKKAKKPARNGNASHTRHSNSSSGRKSSASTLVKYYLFPWKP</sequence>
<dbReference type="SUPFAM" id="SSF58113">
    <property type="entry name" value="Apolipoprotein A-I"/>
    <property type="match status" value="1"/>
</dbReference>
<comment type="caution">
    <text evidence="5">The sequence shown here is derived from an EMBL/GenBank/DDBJ whole genome shotgun (WGS) entry which is preliminary data.</text>
</comment>
<keyword evidence="3" id="KW-1133">Transmembrane helix</keyword>
<proteinExistence type="predicted"/>
<feature type="region of interest" description="Disordered" evidence="2">
    <location>
        <begin position="422"/>
        <end position="441"/>
    </location>
</feature>
<accession>A0A9Q0K2X9</accession>
<dbReference type="EMBL" id="JAMYWD010000010">
    <property type="protein sequence ID" value="KAJ4959538.1"/>
    <property type="molecule type" value="Genomic_DNA"/>
</dbReference>
<evidence type="ECO:0000313" key="5">
    <source>
        <dbReference type="EMBL" id="KAJ4959538.1"/>
    </source>
</evidence>